<reference evidence="2 3" key="1">
    <citation type="journal article" date="2014" name="Int. J. Syst. Evol. Microbiol.">
        <title>Solimonas terrae sp. nov., isolated from soil.</title>
        <authorList>
            <person name="Kim S.J."/>
            <person name="Moon J.Y."/>
            <person name="Weon H.Y."/>
            <person name="Ahn J.H."/>
            <person name="Chen W.M."/>
            <person name="Kwon S.W."/>
        </authorList>
    </citation>
    <scope>NUCLEOTIDE SEQUENCE [LARGE SCALE GENOMIC DNA]</scope>
    <source>
        <strain evidence="2 3">KIS83-12</strain>
    </source>
</reference>
<keyword evidence="1" id="KW-1133">Transmembrane helix</keyword>
<dbReference type="PANTHER" id="PTHR36974">
    <property type="entry name" value="MEMBRANE PROTEIN-RELATED"/>
    <property type="match status" value="1"/>
</dbReference>
<keyword evidence="1" id="KW-0812">Transmembrane</keyword>
<evidence type="ECO:0000313" key="3">
    <source>
        <dbReference type="Proteomes" id="UP000472676"/>
    </source>
</evidence>
<name>A0A6M2BQ33_9GAMM</name>
<evidence type="ECO:0008006" key="4">
    <source>
        <dbReference type="Google" id="ProtNLM"/>
    </source>
</evidence>
<dbReference type="RefSeq" id="WP_166254531.1">
    <property type="nucleotide sequence ID" value="NZ_JAAMOW010000003.1"/>
</dbReference>
<feature type="transmembrane region" description="Helical" evidence="1">
    <location>
        <begin position="43"/>
        <end position="62"/>
    </location>
</feature>
<gene>
    <name evidence="2" type="ORF">G7Y85_08015</name>
</gene>
<sequence length="127" mass="14145">MSVVRRIVLALVFGWFFFGSIGHFVDASFFAGLVPPYIPFPRAAVAISGTFEMLGAIGLLFARTRQAAGIGLIVLTICVTPANLNMWLHRDLFPQFHPTFITVRLMLQPLLLLGIWWSSRRRDIAAG</sequence>
<feature type="transmembrane region" description="Helical" evidence="1">
    <location>
        <begin position="100"/>
        <end position="118"/>
    </location>
</feature>
<protein>
    <recommendedName>
        <fullName evidence="4">DoxX family membrane protein</fullName>
    </recommendedName>
</protein>
<dbReference type="Proteomes" id="UP000472676">
    <property type="component" value="Unassembled WGS sequence"/>
</dbReference>
<accession>A0A6M2BQ33</accession>
<proteinExistence type="predicted"/>
<evidence type="ECO:0000256" key="1">
    <source>
        <dbReference type="SAM" id="Phobius"/>
    </source>
</evidence>
<dbReference type="PANTHER" id="PTHR36974:SF1">
    <property type="entry name" value="DOXX FAMILY MEMBRANE PROTEIN"/>
    <property type="match status" value="1"/>
</dbReference>
<dbReference type="EMBL" id="JAAMOW010000003">
    <property type="protein sequence ID" value="NGY04706.1"/>
    <property type="molecule type" value="Genomic_DNA"/>
</dbReference>
<keyword evidence="1" id="KW-0472">Membrane</keyword>
<comment type="caution">
    <text evidence="2">The sequence shown here is derived from an EMBL/GenBank/DDBJ whole genome shotgun (WGS) entry which is preliminary data.</text>
</comment>
<organism evidence="2 3">
    <name type="scientific">Solimonas terrae</name>
    <dbReference type="NCBI Taxonomy" id="1396819"/>
    <lineage>
        <taxon>Bacteria</taxon>
        <taxon>Pseudomonadati</taxon>
        <taxon>Pseudomonadota</taxon>
        <taxon>Gammaproteobacteria</taxon>
        <taxon>Nevskiales</taxon>
        <taxon>Nevskiaceae</taxon>
        <taxon>Solimonas</taxon>
    </lineage>
</organism>
<feature type="transmembrane region" description="Helical" evidence="1">
    <location>
        <begin position="69"/>
        <end position="88"/>
    </location>
</feature>
<evidence type="ECO:0000313" key="2">
    <source>
        <dbReference type="EMBL" id="NGY04706.1"/>
    </source>
</evidence>
<dbReference type="AlphaFoldDB" id="A0A6M2BQ33"/>
<keyword evidence="3" id="KW-1185">Reference proteome</keyword>